<dbReference type="RefSeq" id="WP_270095796.1">
    <property type="nucleotide sequence ID" value="NZ_JAQFFK010000002.1"/>
</dbReference>
<evidence type="ECO:0000256" key="1">
    <source>
        <dbReference type="SAM" id="Phobius"/>
    </source>
</evidence>
<keyword evidence="1" id="KW-0472">Membrane</keyword>
<name>A0AA90TYC1_9EURY</name>
<feature type="transmembrane region" description="Helical" evidence="1">
    <location>
        <begin position="395"/>
        <end position="413"/>
    </location>
</feature>
<comment type="caution">
    <text evidence="2">The sequence shown here is derived from an EMBL/GenBank/DDBJ whole genome shotgun (WGS) entry which is preliminary data.</text>
</comment>
<feature type="transmembrane region" description="Helical" evidence="1">
    <location>
        <begin position="215"/>
        <end position="232"/>
    </location>
</feature>
<feature type="transmembrane region" description="Helical" evidence="1">
    <location>
        <begin position="298"/>
        <end position="324"/>
    </location>
</feature>
<feature type="transmembrane region" description="Helical" evidence="1">
    <location>
        <begin position="425"/>
        <end position="443"/>
    </location>
</feature>
<evidence type="ECO:0008006" key="4">
    <source>
        <dbReference type="Google" id="ProtNLM"/>
    </source>
</evidence>
<keyword evidence="3" id="KW-1185">Reference proteome</keyword>
<feature type="transmembrane region" description="Helical" evidence="1">
    <location>
        <begin position="484"/>
        <end position="504"/>
    </location>
</feature>
<proteinExistence type="predicted"/>
<feature type="transmembrane region" description="Helical" evidence="1">
    <location>
        <begin position="88"/>
        <end position="106"/>
    </location>
</feature>
<keyword evidence="1" id="KW-1133">Transmembrane helix</keyword>
<accession>A0AA90TYC1</accession>
<organism evidence="2 3">
    <name type="scientific">Methanococcoides alaskense</name>
    <dbReference type="NCBI Taxonomy" id="325778"/>
    <lineage>
        <taxon>Archaea</taxon>
        <taxon>Methanobacteriati</taxon>
        <taxon>Methanobacteriota</taxon>
        <taxon>Stenosarchaea group</taxon>
        <taxon>Methanomicrobia</taxon>
        <taxon>Methanosarcinales</taxon>
        <taxon>Methanosarcinaceae</taxon>
        <taxon>Methanococcoides</taxon>
    </lineage>
</organism>
<evidence type="ECO:0000313" key="3">
    <source>
        <dbReference type="Proteomes" id="UP001185015"/>
    </source>
</evidence>
<dbReference type="EMBL" id="JAVDQI010000002">
    <property type="protein sequence ID" value="MDR6222421.1"/>
    <property type="molecule type" value="Genomic_DNA"/>
</dbReference>
<feature type="transmembrane region" description="Helical" evidence="1">
    <location>
        <begin position="20"/>
        <end position="40"/>
    </location>
</feature>
<feature type="transmembrane region" description="Helical" evidence="1">
    <location>
        <begin position="112"/>
        <end position="130"/>
    </location>
</feature>
<reference evidence="2 3" key="1">
    <citation type="submission" date="2023-07" db="EMBL/GenBank/DDBJ databases">
        <title>Genomic Encyclopedia of Type Strains, Phase IV (KMG-IV): sequencing the most valuable type-strain genomes for metagenomic binning, comparative biology and taxonomic classification.</title>
        <authorList>
            <person name="Goeker M."/>
        </authorList>
    </citation>
    <scope>NUCLEOTIDE SEQUENCE [LARGE SCALE GENOMIC DNA]</scope>
    <source>
        <strain evidence="2 3">DSM 17273</strain>
    </source>
</reference>
<feature type="transmembrane region" description="Helical" evidence="1">
    <location>
        <begin position="336"/>
        <end position="354"/>
    </location>
</feature>
<feature type="transmembrane region" description="Helical" evidence="1">
    <location>
        <begin position="455"/>
        <end position="477"/>
    </location>
</feature>
<evidence type="ECO:0000313" key="2">
    <source>
        <dbReference type="EMBL" id="MDR6222421.1"/>
    </source>
</evidence>
<gene>
    <name evidence="2" type="ORF">J2750_000866</name>
</gene>
<sequence>MKSYEFKFITKDNRLHSFALALPVLILLTVVSGFLLAFAIDRPDYAIRGLATGLPAILASFFLVMIYHKREIELTSSSNTLAISQRTLMIIFGILFNVSILILLLIPFRPWYYFVLILILYSLIFTQIFSRNANVLMILSEIILLMTSVICGMTLKYPLYFGWTDILPHLFFAKITYLSGHTLPMDYFLEYANFPLYHILIAESSYLLGLDLKNTLFLIAIPIYVILIIFIYKLFNLTTRNSQMSLLTCLIYSVTSVVILYGAYAITRTVAYVGFIIMIYLIYKGHSEKNEAVYRSLAILLSIFVILAHQVSIIQMVILMLFLLVCERIAGNKKYLSTNFFVLVNVTFIGYWFYGAYSFTRSVIASHIRPEYFETPVVKATVQSGNEWSFLVNNIDSSIFLFFALIGIGYILWKENKKYARVFSLFALSTLVLYTPNPIQLLWQSMILFRFDRFMLMLAPFMSFVMSAGIFAFLYYLRSKNVKIRSAFMIVLVLFSIFSFSSIISNSEDSNYFKSDTNRKYFIEEELIGYDHVSGHVPFGSSLHSDYETSRYFTQREFDESDALKLPYYRSYMINTYEGIPDYEGYILIREKQFLDTKLAFEEGNYFPTSENQIQLYTYLQGNNKVYSNTAVDLYHSS</sequence>
<keyword evidence="1" id="KW-0812">Transmembrane</keyword>
<dbReference type="Proteomes" id="UP001185015">
    <property type="component" value="Unassembled WGS sequence"/>
</dbReference>
<protein>
    <recommendedName>
        <fullName evidence="4">DUF2206 domain-containing protein</fullName>
    </recommendedName>
</protein>
<feature type="transmembrane region" description="Helical" evidence="1">
    <location>
        <begin position="46"/>
        <end position="67"/>
    </location>
</feature>
<dbReference type="AlphaFoldDB" id="A0AA90TYC1"/>
<feature type="transmembrane region" description="Helical" evidence="1">
    <location>
        <begin position="142"/>
        <end position="163"/>
    </location>
</feature>
<feature type="transmembrane region" description="Helical" evidence="1">
    <location>
        <begin position="270"/>
        <end position="286"/>
    </location>
</feature>